<evidence type="ECO:0000256" key="6">
    <source>
        <dbReference type="ARBA" id="ARBA00023136"/>
    </source>
</evidence>
<evidence type="ECO:0000256" key="3">
    <source>
        <dbReference type="ARBA" id="ARBA00022597"/>
    </source>
</evidence>
<keyword evidence="4 8" id="KW-0812">Transmembrane</keyword>
<comment type="caution">
    <text evidence="9">The sequence shown here is derived from an EMBL/GenBank/DDBJ whole genome shotgun (WGS) entry which is preliminary data.</text>
</comment>
<feature type="transmembrane region" description="Helical" evidence="8">
    <location>
        <begin position="284"/>
        <end position="304"/>
    </location>
</feature>
<dbReference type="GO" id="GO:0000139">
    <property type="term" value="C:Golgi membrane"/>
    <property type="evidence" value="ECO:0007669"/>
    <property type="project" value="InterPro"/>
</dbReference>
<dbReference type="PIRSF" id="PIRSF036436">
    <property type="entry name" value="UCP036436"/>
    <property type="match status" value="1"/>
</dbReference>
<comment type="similarity">
    <text evidence="2">Belongs to the nucleotide-sugar transporter family. SLC35A subfamily.</text>
</comment>
<dbReference type="PANTHER" id="PTHR13146:SF0">
    <property type="entry name" value="SOLUTE CARRIER FAMILY 35 MEMBER F6"/>
    <property type="match status" value="1"/>
</dbReference>
<evidence type="ECO:0000313" key="9">
    <source>
        <dbReference type="EMBL" id="KAK7793599.1"/>
    </source>
</evidence>
<evidence type="ECO:0000256" key="7">
    <source>
        <dbReference type="SAM" id="MobiDB-lite"/>
    </source>
</evidence>
<dbReference type="InterPro" id="IPR037185">
    <property type="entry name" value="EmrE-like"/>
</dbReference>
<gene>
    <name evidence="9" type="ORF">R5R35_011113</name>
</gene>
<feature type="transmembrane region" description="Helical" evidence="8">
    <location>
        <begin position="46"/>
        <end position="70"/>
    </location>
</feature>
<keyword evidence="10" id="KW-1185">Reference proteome</keyword>
<dbReference type="GO" id="GO:0015165">
    <property type="term" value="F:pyrimidine nucleotide-sugar transmembrane transporter activity"/>
    <property type="evidence" value="ECO:0007669"/>
    <property type="project" value="InterPro"/>
</dbReference>
<feature type="region of interest" description="Disordered" evidence="7">
    <location>
        <begin position="378"/>
        <end position="400"/>
    </location>
</feature>
<organism evidence="9 10">
    <name type="scientific">Gryllus longicercus</name>
    <dbReference type="NCBI Taxonomy" id="2509291"/>
    <lineage>
        <taxon>Eukaryota</taxon>
        <taxon>Metazoa</taxon>
        <taxon>Ecdysozoa</taxon>
        <taxon>Arthropoda</taxon>
        <taxon>Hexapoda</taxon>
        <taxon>Insecta</taxon>
        <taxon>Pterygota</taxon>
        <taxon>Neoptera</taxon>
        <taxon>Polyneoptera</taxon>
        <taxon>Orthoptera</taxon>
        <taxon>Ensifera</taxon>
        <taxon>Gryllidea</taxon>
        <taxon>Grylloidea</taxon>
        <taxon>Gryllidae</taxon>
        <taxon>Gryllinae</taxon>
        <taxon>Gryllus</taxon>
    </lineage>
</organism>
<dbReference type="Pfam" id="PF04142">
    <property type="entry name" value="Nuc_sug_transp"/>
    <property type="match status" value="1"/>
</dbReference>
<evidence type="ECO:0000256" key="5">
    <source>
        <dbReference type="ARBA" id="ARBA00022989"/>
    </source>
</evidence>
<reference evidence="9 10" key="1">
    <citation type="submission" date="2024-03" db="EMBL/GenBank/DDBJ databases">
        <title>The genome assembly and annotation of the cricket Gryllus longicercus Weissman &amp; Gray.</title>
        <authorList>
            <person name="Szrajer S."/>
            <person name="Gray D."/>
            <person name="Ylla G."/>
        </authorList>
    </citation>
    <scope>NUCLEOTIDE SEQUENCE [LARGE SCALE GENOMIC DNA]</scope>
    <source>
        <strain evidence="9">DAG 2021-001</strain>
        <tissue evidence="9">Whole body minus gut</tissue>
    </source>
</reference>
<accession>A0AAN9Z3F7</accession>
<keyword evidence="6 8" id="KW-0472">Membrane</keyword>
<feature type="transmembrane region" description="Helical" evidence="8">
    <location>
        <begin position="198"/>
        <end position="218"/>
    </location>
</feature>
<dbReference type="Gene3D" id="1.10.3730.20">
    <property type="match status" value="1"/>
</dbReference>
<evidence type="ECO:0000313" key="10">
    <source>
        <dbReference type="Proteomes" id="UP001378592"/>
    </source>
</evidence>
<dbReference type="Proteomes" id="UP001378592">
    <property type="component" value="Unassembled WGS sequence"/>
</dbReference>
<evidence type="ECO:0000256" key="8">
    <source>
        <dbReference type="SAM" id="Phobius"/>
    </source>
</evidence>
<keyword evidence="3" id="KW-0813">Transport</keyword>
<name>A0AAN9Z3F7_9ORTH</name>
<dbReference type="AlphaFoldDB" id="A0AAN9Z3F7"/>
<comment type="subcellular location">
    <subcellularLocation>
        <location evidence="1">Membrane</location>
        <topology evidence="1">Multi-pass membrane protein</topology>
    </subcellularLocation>
</comment>
<feature type="transmembrane region" description="Helical" evidence="8">
    <location>
        <begin position="230"/>
        <end position="255"/>
    </location>
</feature>
<dbReference type="EMBL" id="JAZDUA010000371">
    <property type="protein sequence ID" value="KAK7793599.1"/>
    <property type="molecule type" value="Genomic_DNA"/>
</dbReference>
<evidence type="ECO:0000256" key="4">
    <source>
        <dbReference type="ARBA" id="ARBA00022692"/>
    </source>
</evidence>
<evidence type="ECO:0000256" key="2">
    <source>
        <dbReference type="ARBA" id="ARBA00009976"/>
    </source>
</evidence>
<dbReference type="SUPFAM" id="SSF103481">
    <property type="entry name" value="Multidrug resistance efflux transporter EmrE"/>
    <property type="match status" value="1"/>
</dbReference>
<dbReference type="PANTHER" id="PTHR13146">
    <property type="match status" value="1"/>
</dbReference>
<proteinExistence type="inferred from homology"/>
<feature type="transmembrane region" description="Helical" evidence="8">
    <location>
        <begin position="124"/>
        <end position="141"/>
    </location>
</feature>
<keyword evidence="5 8" id="KW-1133">Transmembrane helix</keyword>
<feature type="transmembrane region" description="Helical" evidence="8">
    <location>
        <begin position="316"/>
        <end position="333"/>
    </location>
</feature>
<feature type="transmembrane region" description="Helical" evidence="8">
    <location>
        <begin position="91"/>
        <end position="112"/>
    </location>
</feature>
<evidence type="ECO:0008006" key="11">
    <source>
        <dbReference type="Google" id="ProtNLM"/>
    </source>
</evidence>
<sequence>MAFTKYQVFLVVLLVATGSINTLTTKWTDRLKAENSAGKVVYFQHPFVQACSMFIGEIMCLVVFKILYFYYSRKQDGSIENVGLVKGNQNFNPFVLLPPALCDMCLTSLMYIGLNLTYASSFQMLRGAAIVFVGIFSRIFLRRKLKIREWIGILFVIIGLVVVGLSDLGAENDKNVTGISEEKYGFMKGSGNHSTSDIILGDALVIGAQALAAVQMVWEEKFVAGLDIPALQAVGWEGVFGFVVLGTLQIPFYYIHVPPPYSANPHNRLEDVPDAFVQMGHEPLIIVAVTGTILSIAFFNFAGISVTKEISATTRMVLDSVRTLVIWVCTLGLRWQPFHWLQVVGFIIFLIGMCVYNNILIPKLMSCIPCQRNTEEQDEERLISAGPTDQPTDEVPQSPP</sequence>
<dbReference type="InterPro" id="IPR012404">
    <property type="entry name" value="UCP036436"/>
</dbReference>
<feature type="transmembrane region" description="Helical" evidence="8">
    <location>
        <begin position="339"/>
        <end position="356"/>
    </location>
</feature>
<dbReference type="InterPro" id="IPR007271">
    <property type="entry name" value="Nuc_sug_transpt"/>
</dbReference>
<keyword evidence="3" id="KW-0762">Sugar transport</keyword>
<evidence type="ECO:0000256" key="1">
    <source>
        <dbReference type="ARBA" id="ARBA00004141"/>
    </source>
</evidence>
<feature type="transmembrane region" description="Helical" evidence="8">
    <location>
        <begin position="150"/>
        <end position="170"/>
    </location>
</feature>
<protein>
    <recommendedName>
        <fullName evidence="11">Solute carrier family 35 member F6</fullName>
    </recommendedName>
</protein>